<dbReference type="InterPro" id="IPR010982">
    <property type="entry name" value="Lambda_DNA-bd_dom_sf"/>
</dbReference>
<sequence length="86" mass="9252">MENVRLNGKTLVVIRAILGLSQTDVGNLIGLTPMAISLLENGETKAMSAKNTARLIEALNLTPREFAAVQTAIRTVESKFNRGAVE</sequence>
<dbReference type="PROSITE" id="PS50943">
    <property type="entry name" value="HTH_CROC1"/>
    <property type="match status" value="1"/>
</dbReference>
<evidence type="ECO:0000259" key="1">
    <source>
        <dbReference type="PROSITE" id="PS50943"/>
    </source>
</evidence>
<name>A0ABR5AHG1_9BACL</name>
<protein>
    <recommendedName>
        <fullName evidence="1">HTH cro/C1-type domain-containing protein</fullName>
    </recommendedName>
</protein>
<keyword evidence="3" id="KW-1185">Reference proteome</keyword>
<dbReference type="Proteomes" id="UP000031967">
    <property type="component" value="Unassembled WGS sequence"/>
</dbReference>
<gene>
    <name evidence="2" type="ORF">SD70_13730</name>
</gene>
<comment type="caution">
    <text evidence="2">The sequence shown here is derived from an EMBL/GenBank/DDBJ whole genome shotgun (WGS) entry which is preliminary data.</text>
</comment>
<accession>A0ABR5AHG1</accession>
<dbReference type="SUPFAM" id="SSF47413">
    <property type="entry name" value="lambda repressor-like DNA-binding domains"/>
    <property type="match status" value="1"/>
</dbReference>
<reference evidence="2 3" key="1">
    <citation type="submission" date="2014-12" db="EMBL/GenBank/DDBJ databases">
        <title>Draft genome sequence of Paenibacillus kamchatkensis strain B-2647.</title>
        <authorList>
            <person name="Karlyshev A.V."/>
            <person name="Kudryashova E.B."/>
        </authorList>
    </citation>
    <scope>NUCLEOTIDE SEQUENCE [LARGE SCALE GENOMIC DNA]</scope>
    <source>
        <strain evidence="2 3">VKM B-2647</strain>
    </source>
</reference>
<evidence type="ECO:0000313" key="2">
    <source>
        <dbReference type="EMBL" id="KIL40459.1"/>
    </source>
</evidence>
<feature type="domain" description="HTH cro/C1-type" evidence="1">
    <location>
        <begin position="11"/>
        <end position="66"/>
    </location>
</feature>
<dbReference type="EMBL" id="JXAK01000021">
    <property type="protein sequence ID" value="KIL40459.1"/>
    <property type="molecule type" value="Genomic_DNA"/>
</dbReference>
<dbReference type="InterPro" id="IPR001387">
    <property type="entry name" value="Cro/C1-type_HTH"/>
</dbReference>
<proteinExistence type="predicted"/>
<dbReference type="Gene3D" id="1.10.260.40">
    <property type="entry name" value="lambda repressor-like DNA-binding domains"/>
    <property type="match status" value="1"/>
</dbReference>
<evidence type="ECO:0000313" key="3">
    <source>
        <dbReference type="Proteomes" id="UP000031967"/>
    </source>
</evidence>
<dbReference type="Pfam" id="PF01381">
    <property type="entry name" value="HTH_3"/>
    <property type="match status" value="1"/>
</dbReference>
<dbReference type="SMART" id="SM00530">
    <property type="entry name" value="HTH_XRE"/>
    <property type="match status" value="1"/>
</dbReference>
<dbReference type="CDD" id="cd00093">
    <property type="entry name" value="HTH_XRE"/>
    <property type="match status" value="1"/>
</dbReference>
<organism evidence="2 3">
    <name type="scientific">Gordoniibacillus kamchatkensis</name>
    <dbReference type="NCBI Taxonomy" id="1590651"/>
    <lineage>
        <taxon>Bacteria</taxon>
        <taxon>Bacillati</taxon>
        <taxon>Bacillota</taxon>
        <taxon>Bacilli</taxon>
        <taxon>Bacillales</taxon>
        <taxon>Paenibacillaceae</taxon>
        <taxon>Gordoniibacillus</taxon>
    </lineage>
</organism>